<evidence type="ECO:0000313" key="2">
    <source>
        <dbReference type="Proteomes" id="UP001055811"/>
    </source>
</evidence>
<proteinExistence type="predicted"/>
<keyword evidence="2" id="KW-1185">Reference proteome</keyword>
<dbReference type="Proteomes" id="UP001055811">
    <property type="component" value="Linkage Group LG05"/>
</dbReference>
<organism evidence="1 2">
    <name type="scientific">Cichorium intybus</name>
    <name type="common">Chicory</name>
    <dbReference type="NCBI Taxonomy" id="13427"/>
    <lineage>
        <taxon>Eukaryota</taxon>
        <taxon>Viridiplantae</taxon>
        <taxon>Streptophyta</taxon>
        <taxon>Embryophyta</taxon>
        <taxon>Tracheophyta</taxon>
        <taxon>Spermatophyta</taxon>
        <taxon>Magnoliopsida</taxon>
        <taxon>eudicotyledons</taxon>
        <taxon>Gunneridae</taxon>
        <taxon>Pentapetalae</taxon>
        <taxon>asterids</taxon>
        <taxon>campanulids</taxon>
        <taxon>Asterales</taxon>
        <taxon>Asteraceae</taxon>
        <taxon>Cichorioideae</taxon>
        <taxon>Cichorieae</taxon>
        <taxon>Cichoriinae</taxon>
        <taxon>Cichorium</taxon>
    </lineage>
</organism>
<evidence type="ECO:0000313" key="1">
    <source>
        <dbReference type="EMBL" id="KAI3737858.1"/>
    </source>
</evidence>
<protein>
    <submittedName>
        <fullName evidence="1">Uncharacterized protein</fullName>
    </submittedName>
</protein>
<comment type="caution">
    <text evidence="1">The sequence shown here is derived from an EMBL/GenBank/DDBJ whole genome shotgun (WGS) entry which is preliminary data.</text>
</comment>
<name>A0ACB9CU17_CICIN</name>
<reference evidence="2" key="1">
    <citation type="journal article" date="2022" name="Mol. Ecol. Resour.">
        <title>The genomes of chicory, endive, great burdock and yacon provide insights into Asteraceae palaeo-polyploidization history and plant inulin production.</title>
        <authorList>
            <person name="Fan W."/>
            <person name="Wang S."/>
            <person name="Wang H."/>
            <person name="Wang A."/>
            <person name="Jiang F."/>
            <person name="Liu H."/>
            <person name="Zhao H."/>
            <person name="Xu D."/>
            <person name="Zhang Y."/>
        </authorList>
    </citation>
    <scope>NUCLEOTIDE SEQUENCE [LARGE SCALE GENOMIC DNA]</scope>
    <source>
        <strain evidence="2">cv. Punajuju</strain>
    </source>
</reference>
<dbReference type="EMBL" id="CM042013">
    <property type="protein sequence ID" value="KAI3737858.1"/>
    <property type="molecule type" value="Genomic_DNA"/>
</dbReference>
<accession>A0ACB9CU17</accession>
<sequence>MHTTTPHNPHQTLISLKFLLNLYSSPISSNKLLLDFMIMVPEDMLCEQTLCSVQFNICVPKPDVLSPDSASVSIDLVSVSDSAVSCCSASIKTSLVVPAPTRFNPNIRSGSHTDIGPRRSNEDEHIRIDDLSSHLGDLYKWPHPSSFYAIFDGHGGSEAASYVKNHAMKLFFQDSSLPESSDITESFLKDLEHSHCKAFLLADQAIANECSISDYCGTTALTVLILGQHLLIANAGDCRAVLSKKGVAVQMSQDHRPSYLEEKKRVEELGGYFEDGYLNGELAVTRALGDWHMKLPVGSNSPLIAKPEVSQTVLSEDDEFMIIGCDGIWDVMSNQEAVGIVRRQLRKNNDPEMCARELVNQALRLDTGDNLTAIVVCFGNRVEPVTRSKLRCSGMSEEARNRLRSLLEGN</sequence>
<gene>
    <name evidence="1" type="ORF">L2E82_27872</name>
</gene>
<reference evidence="1 2" key="2">
    <citation type="journal article" date="2022" name="Mol. Ecol. Resour.">
        <title>The genomes of chicory, endive, great burdock and yacon provide insights into Asteraceae paleo-polyploidization history and plant inulin production.</title>
        <authorList>
            <person name="Fan W."/>
            <person name="Wang S."/>
            <person name="Wang H."/>
            <person name="Wang A."/>
            <person name="Jiang F."/>
            <person name="Liu H."/>
            <person name="Zhao H."/>
            <person name="Xu D."/>
            <person name="Zhang Y."/>
        </authorList>
    </citation>
    <scope>NUCLEOTIDE SEQUENCE [LARGE SCALE GENOMIC DNA]</scope>
    <source>
        <strain evidence="2">cv. Punajuju</strain>
        <tissue evidence="1">Leaves</tissue>
    </source>
</reference>